<dbReference type="GO" id="GO:0016020">
    <property type="term" value="C:membrane"/>
    <property type="evidence" value="ECO:0007669"/>
    <property type="project" value="UniProtKB-SubCell"/>
</dbReference>
<gene>
    <name evidence="8" type="ORF">LSAT_V11C500287090</name>
</gene>
<comment type="subcellular location">
    <subcellularLocation>
        <location evidence="1">Membrane</location>
        <topology evidence="1">Multi-pass membrane protein</topology>
    </subcellularLocation>
</comment>
<evidence type="ECO:0000256" key="6">
    <source>
        <dbReference type="ARBA" id="ARBA00023136"/>
    </source>
</evidence>
<accession>A0A9R1VIA6</accession>
<keyword evidence="9" id="KW-1185">Reference proteome</keyword>
<reference evidence="8 9" key="1">
    <citation type="journal article" date="2017" name="Nat. Commun.">
        <title>Genome assembly with in vitro proximity ligation data and whole-genome triplication in lettuce.</title>
        <authorList>
            <person name="Reyes-Chin-Wo S."/>
            <person name="Wang Z."/>
            <person name="Yang X."/>
            <person name="Kozik A."/>
            <person name="Arikit S."/>
            <person name="Song C."/>
            <person name="Xia L."/>
            <person name="Froenicke L."/>
            <person name="Lavelle D.O."/>
            <person name="Truco M.J."/>
            <person name="Xia R."/>
            <person name="Zhu S."/>
            <person name="Xu C."/>
            <person name="Xu H."/>
            <person name="Xu X."/>
            <person name="Cox K."/>
            <person name="Korf I."/>
            <person name="Meyers B.C."/>
            <person name="Michelmore R.W."/>
        </authorList>
    </citation>
    <scope>NUCLEOTIDE SEQUENCE [LARGE SCALE GENOMIC DNA]</scope>
    <source>
        <strain evidence="9">cv. Salinas</strain>
        <tissue evidence="8">Seedlings</tissue>
    </source>
</reference>
<dbReference type="Proteomes" id="UP000235145">
    <property type="component" value="Unassembled WGS sequence"/>
</dbReference>
<name>A0A9R1VIA6_LACSA</name>
<evidence type="ECO:0000256" key="7">
    <source>
        <dbReference type="ARBA" id="ARBA00023265"/>
    </source>
</evidence>
<evidence type="ECO:0000256" key="5">
    <source>
        <dbReference type="ARBA" id="ARBA00022989"/>
    </source>
</evidence>
<organism evidence="8 9">
    <name type="scientific">Lactuca sativa</name>
    <name type="common">Garden lettuce</name>
    <dbReference type="NCBI Taxonomy" id="4236"/>
    <lineage>
        <taxon>Eukaryota</taxon>
        <taxon>Viridiplantae</taxon>
        <taxon>Streptophyta</taxon>
        <taxon>Embryophyta</taxon>
        <taxon>Tracheophyta</taxon>
        <taxon>Spermatophyta</taxon>
        <taxon>Magnoliopsida</taxon>
        <taxon>eudicotyledons</taxon>
        <taxon>Gunneridae</taxon>
        <taxon>Pentapetalae</taxon>
        <taxon>asterids</taxon>
        <taxon>campanulids</taxon>
        <taxon>Asterales</taxon>
        <taxon>Asteraceae</taxon>
        <taxon>Cichorioideae</taxon>
        <taxon>Cichorieae</taxon>
        <taxon>Lactucinae</taxon>
        <taxon>Lactuca</taxon>
    </lineage>
</organism>
<evidence type="ECO:0000256" key="2">
    <source>
        <dbReference type="ARBA" id="ARBA00006574"/>
    </source>
</evidence>
<keyword evidence="4" id="KW-0611">Plant defense</keyword>
<proteinExistence type="inferred from homology"/>
<evidence type="ECO:0000256" key="3">
    <source>
        <dbReference type="ARBA" id="ARBA00022692"/>
    </source>
</evidence>
<evidence type="ECO:0000313" key="9">
    <source>
        <dbReference type="Proteomes" id="UP000235145"/>
    </source>
</evidence>
<dbReference type="AlphaFoldDB" id="A0A9R1VIA6"/>
<sequence length="107" mass="12617">MLQVPVMKNFGRMMLFSNNLFTCAKISRDETMRRQSTMVKFHSSNHLLTNGLVTWMNHNLTSKYDFHSYMIPSMEEEFQRIVGVSYHDNLPHAVVLDRNLLEEDIVH</sequence>
<evidence type="ECO:0000256" key="1">
    <source>
        <dbReference type="ARBA" id="ARBA00004141"/>
    </source>
</evidence>
<keyword evidence="3" id="KW-0812">Transmembrane</keyword>
<evidence type="ECO:0000313" key="8">
    <source>
        <dbReference type="EMBL" id="KAJ0205208.1"/>
    </source>
</evidence>
<dbReference type="Pfam" id="PF03094">
    <property type="entry name" value="Mlo"/>
    <property type="match status" value="1"/>
</dbReference>
<keyword evidence="6" id="KW-0472">Membrane</keyword>
<dbReference type="EMBL" id="NBSK02000005">
    <property type="protein sequence ID" value="KAJ0205208.1"/>
    <property type="molecule type" value="Genomic_DNA"/>
</dbReference>
<protein>
    <submittedName>
        <fullName evidence="8">Uncharacterized protein</fullName>
    </submittedName>
</protein>
<comment type="similarity">
    <text evidence="2">Belongs to the MLO family.</text>
</comment>
<dbReference type="GO" id="GO:0006952">
    <property type="term" value="P:defense response"/>
    <property type="evidence" value="ECO:0007669"/>
    <property type="project" value="UniProtKB-KW"/>
</dbReference>
<evidence type="ECO:0000256" key="4">
    <source>
        <dbReference type="ARBA" id="ARBA00022821"/>
    </source>
</evidence>
<comment type="caution">
    <text evidence="8">The sequence shown here is derived from an EMBL/GenBank/DDBJ whole genome shotgun (WGS) entry which is preliminary data.</text>
</comment>
<dbReference type="InterPro" id="IPR004326">
    <property type="entry name" value="Mlo"/>
</dbReference>
<keyword evidence="7" id="KW-0568">Pathogenesis-related protein</keyword>
<keyword evidence="5" id="KW-1133">Transmembrane helix</keyword>